<gene>
    <name evidence="3" type="ORF">RM704_43480</name>
</gene>
<dbReference type="SUPFAM" id="SSF52242">
    <property type="entry name" value="Cobalamin (vitamin B12)-binding domain"/>
    <property type="match status" value="1"/>
</dbReference>
<proteinExistence type="predicted"/>
<dbReference type="Pfam" id="PF02310">
    <property type="entry name" value="B12-binding"/>
    <property type="match status" value="1"/>
</dbReference>
<comment type="caution">
    <text evidence="3">The sequence shown here is derived from an EMBL/GenBank/DDBJ whole genome shotgun (WGS) entry which is preliminary data.</text>
</comment>
<dbReference type="InterPro" id="IPR036724">
    <property type="entry name" value="Cobalamin-bd_sf"/>
</dbReference>
<dbReference type="CDD" id="cd02065">
    <property type="entry name" value="B12-binding_like"/>
    <property type="match status" value="1"/>
</dbReference>
<evidence type="ECO:0000313" key="3">
    <source>
        <dbReference type="EMBL" id="MDT0574240.1"/>
    </source>
</evidence>
<keyword evidence="4" id="KW-1185">Reference proteome</keyword>
<dbReference type="PROSITE" id="PS51332">
    <property type="entry name" value="B12_BINDING"/>
    <property type="match status" value="1"/>
</dbReference>
<dbReference type="InterPro" id="IPR006158">
    <property type="entry name" value="Cobalamin-bd"/>
</dbReference>
<name>A0ABU2ZCB2_9ACTN</name>
<evidence type="ECO:0000259" key="2">
    <source>
        <dbReference type="PROSITE" id="PS51332"/>
    </source>
</evidence>
<dbReference type="Gene3D" id="3.40.50.280">
    <property type="entry name" value="Cobalamin-binding domain"/>
    <property type="match status" value="1"/>
</dbReference>
<evidence type="ECO:0000256" key="1">
    <source>
        <dbReference type="SAM" id="MobiDB-lite"/>
    </source>
</evidence>
<accession>A0ABU2ZCB2</accession>
<dbReference type="EMBL" id="JAVRFJ010000071">
    <property type="protein sequence ID" value="MDT0574240.1"/>
    <property type="molecule type" value="Genomic_DNA"/>
</dbReference>
<evidence type="ECO:0000313" key="4">
    <source>
        <dbReference type="Proteomes" id="UP001180737"/>
    </source>
</evidence>
<dbReference type="Proteomes" id="UP001180737">
    <property type="component" value="Unassembled WGS sequence"/>
</dbReference>
<feature type="region of interest" description="Disordered" evidence="1">
    <location>
        <begin position="1"/>
        <end position="32"/>
    </location>
</feature>
<protein>
    <submittedName>
        <fullName evidence="3">Cobalamin-dependent protein</fullName>
    </submittedName>
</protein>
<sequence>MPPMYSSDVRQLSTASPVHRPQDPLPHLPSGRPGPVLISSVASDSHTWNLVFLQLLIEELGHEVVNLGPCVPDDLLVAECRDRRPGLVVVSTVNGHGYQDGLRVIRELRACAELDGVPVVIGGKLGVAGPGESRQAAELVWAGFDAVFPDDAEAVSSFARYLRALPQRVAS</sequence>
<feature type="domain" description="B12-binding" evidence="2">
    <location>
        <begin position="33"/>
        <end position="171"/>
    </location>
</feature>
<organism evidence="3 4">
    <name type="scientific">Streptomyces gottesmaniae</name>
    <dbReference type="NCBI Taxonomy" id="3075518"/>
    <lineage>
        <taxon>Bacteria</taxon>
        <taxon>Bacillati</taxon>
        <taxon>Actinomycetota</taxon>
        <taxon>Actinomycetes</taxon>
        <taxon>Kitasatosporales</taxon>
        <taxon>Streptomycetaceae</taxon>
        <taxon>Streptomyces</taxon>
    </lineage>
</organism>
<reference evidence="3" key="1">
    <citation type="submission" date="2024-05" db="EMBL/GenBank/DDBJ databases">
        <title>30 novel species of actinomycetes from the DSMZ collection.</title>
        <authorList>
            <person name="Nouioui I."/>
        </authorList>
    </citation>
    <scope>NUCLEOTIDE SEQUENCE</scope>
    <source>
        <strain evidence="3">DSM 3412</strain>
    </source>
</reference>